<dbReference type="SUPFAM" id="SSF81296">
    <property type="entry name" value="E set domains"/>
    <property type="match status" value="1"/>
</dbReference>
<keyword evidence="9 14" id="KW-0863">Zinc-finger</keyword>
<comment type="subcellular location">
    <subcellularLocation>
        <location evidence="2">Cell projection</location>
        <location evidence="2">Axon</location>
    </subcellularLocation>
</comment>
<dbReference type="Gene3D" id="2.60.40.10">
    <property type="entry name" value="Immunoglobulins"/>
    <property type="match status" value="1"/>
</dbReference>
<dbReference type="Pfam" id="PF13540">
    <property type="entry name" value="RCC1_2"/>
    <property type="match status" value="3"/>
</dbReference>
<gene>
    <name evidence="19" type="ORF">PHYEVI_LOCUS2138</name>
</gene>
<feature type="region of interest" description="Disordered" evidence="16">
    <location>
        <begin position="3130"/>
        <end position="3152"/>
    </location>
</feature>
<dbReference type="PROSITE" id="PS50089">
    <property type="entry name" value="ZF_RING_2"/>
    <property type="match status" value="1"/>
</dbReference>
<evidence type="ECO:0000256" key="2">
    <source>
        <dbReference type="ARBA" id="ARBA00004489"/>
    </source>
</evidence>
<feature type="compositionally biased region" description="Polar residues" evidence="16">
    <location>
        <begin position="2897"/>
        <end position="2911"/>
    </location>
</feature>
<evidence type="ECO:0000256" key="16">
    <source>
        <dbReference type="SAM" id="MobiDB-lite"/>
    </source>
</evidence>
<comment type="pathway">
    <text evidence="3">Protein modification; protein ubiquitination.</text>
</comment>
<feature type="compositionally biased region" description="Polar residues" evidence="16">
    <location>
        <begin position="973"/>
        <end position="995"/>
    </location>
</feature>
<feature type="compositionally biased region" description="Basic and acidic residues" evidence="16">
    <location>
        <begin position="802"/>
        <end position="813"/>
    </location>
</feature>
<feature type="region of interest" description="Disordered" evidence="16">
    <location>
        <begin position="2428"/>
        <end position="2447"/>
    </location>
</feature>
<dbReference type="SMART" id="SM01337">
    <property type="entry name" value="APC10"/>
    <property type="match status" value="1"/>
</dbReference>
<dbReference type="InterPro" id="IPR013083">
    <property type="entry name" value="Znf_RING/FYVE/PHD"/>
</dbReference>
<dbReference type="InterPro" id="IPR008979">
    <property type="entry name" value="Galactose-bd-like_sf"/>
</dbReference>
<dbReference type="SUPFAM" id="SSF57850">
    <property type="entry name" value="RING/U-box"/>
    <property type="match status" value="1"/>
</dbReference>
<feature type="domain" description="DOC" evidence="18">
    <location>
        <begin position="3666"/>
        <end position="3845"/>
    </location>
</feature>
<keyword evidence="12" id="KW-0966">Cell projection</keyword>
<dbReference type="InterPro" id="IPR012983">
    <property type="entry name" value="PHR"/>
</dbReference>
<comment type="catalytic activity">
    <reaction evidence="1">
        <text>[E2 ubiquitin-conjugating enzyme]-S-ubiquitinyl-L-cysteine + [acceptor protein]-L-threonine = [E2 ubiquitin-conjugating enzyme]-L-cysteine + [acceptor protein]-3-O-ubiquitinyl-L-threonine.</text>
        <dbReference type="EC" id="2.3.2.33"/>
    </reaction>
</comment>
<dbReference type="InterPro" id="IPR014756">
    <property type="entry name" value="Ig_E-set"/>
</dbReference>
<dbReference type="PROSITE" id="PS50194">
    <property type="entry name" value="FILAMIN_REPEAT"/>
    <property type="match status" value="1"/>
</dbReference>
<dbReference type="Gene3D" id="3.30.40.10">
    <property type="entry name" value="Zinc/RING finger domain, C3HC4 (zinc finger)"/>
    <property type="match status" value="1"/>
</dbReference>
<name>A0A9N9XKR6_PHYSR</name>
<dbReference type="GO" id="GO:0030424">
    <property type="term" value="C:axon"/>
    <property type="evidence" value="ECO:0007669"/>
    <property type="project" value="UniProtKB-SubCell"/>
</dbReference>
<feature type="repeat" description="Filamin" evidence="13">
    <location>
        <begin position="2386"/>
        <end position="2429"/>
    </location>
</feature>
<feature type="region of interest" description="Disordered" evidence="16">
    <location>
        <begin position="2707"/>
        <end position="2911"/>
    </location>
</feature>
<keyword evidence="10" id="KW-0833">Ubl conjugation pathway</keyword>
<evidence type="ECO:0000256" key="7">
    <source>
        <dbReference type="ARBA" id="ARBA00022723"/>
    </source>
</evidence>
<dbReference type="Gene3D" id="2.60.120.260">
    <property type="entry name" value="Galactose-binding domain-like"/>
    <property type="match status" value="1"/>
</dbReference>
<protein>
    <recommendedName>
        <fullName evidence="5">RCR-type E3 ubiquitin transferase</fullName>
        <ecNumber evidence="5">2.3.2.33</ecNumber>
    </recommendedName>
</protein>
<keyword evidence="6" id="KW-0808">Transferase</keyword>
<dbReference type="EC" id="2.3.2.33" evidence="5"/>
<dbReference type="GO" id="GO:0099174">
    <property type="term" value="P:regulation of presynapse organization"/>
    <property type="evidence" value="ECO:0007669"/>
    <property type="project" value="UniProtKB-ARBA"/>
</dbReference>
<dbReference type="PROSITE" id="PS51284">
    <property type="entry name" value="DOC"/>
    <property type="match status" value="1"/>
</dbReference>
<feature type="compositionally biased region" description="Polar residues" evidence="16">
    <location>
        <begin position="2795"/>
        <end position="2810"/>
    </location>
</feature>
<evidence type="ECO:0000313" key="19">
    <source>
        <dbReference type="EMBL" id="CAG9855692.1"/>
    </source>
</evidence>
<evidence type="ECO:0000256" key="4">
    <source>
        <dbReference type="ARBA" id="ARBA00005415"/>
    </source>
</evidence>
<dbReference type="Pfam" id="PF08005">
    <property type="entry name" value="PHR"/>
    <property type="match status" value="2"/>
</dbReference>
<evidence type="ECO:0000259" key="18">
    <source>
        <dbReference type="PROSITE" id="PS51284"/>
    </source>
</evidence>
<feature type="compositionally biased region" description="Basic and acidic residues" evidence="16">
    <location>
        <begin position="2707"/>
        <end position="2717"/>
    </location>
</feature>
<evidence type="ECO:0000256" key="15">
    <source>
        <dbReference type="PROSITE-ProRule" id="PRU00235"/>
    </source>
</evidence>
<dbReference type="SMART" id="SM00184">
    <property type="entry name" value="RING"/>
    <property type="match status" value="1"/>
</dbReference>
<feature type="compositionally biased region" description="Polar residues" evidence="16">
    <location>
        <begin position="2737"/>
        <end position="2755"/>
    </location>
</feature>
<comment type="similarity">
    <text evidence="4">Belongs to the RING-Cys relay (RCR) family.</text>
</comment>
<feature type="compositionally biased region" description="Low complexity" evidence="16">
    <location>
        <begin position="2773"/>
        <end position="2783"/>
    </location>
</feature>
<evidence type="ECO:0000256" key="8">
    <source>
        <dbReference type="ARBA" id="ARBA00022737"/>
    </source>
</evidence>
<dbReference type="GO" id="GO:0008270">
    <property type="term" value="F:zinc ion binding"/>
    <property type="evidence" value="ECO:0007669"/>
    <property type="project" value="UniProtKB-KW"/>
</dbReference>
<accession>A0A9N9XKR6</accession>
<dbReference type="PANTHER" id="PTHR45943:SF1">
    <property type="entry name" value="E3 UBIQUITIN-PROTEIN LIGASE MYCBP2"/>
    <property type="match status" value="1"/>
</dbReference>
<dbReference type="GO" id="GO:0005886">
    <property type="term" value="C:plasma membrane"/>
    <property type="evidence" value="ECO:0007669"/>
    <property type="project" value="TreeGrafter"/>
</dbReference>
<feature type="compositionally biased region" description="Basic and acidic residues" evidence="16">
    <location>
        <begin position="2882"/>
        <end position="2892"/>
    </location>
</feature>
<dbReference type="SUPFAM" id="SSF49785">
    <property type="entry name" value="Galactose-binding domain-like"/>
    <property type="match status" value="1"/>
</dbReference>
<dbReference type="GO" id="GO:0007411">
    <property type="term" value="P:axon guidance"/>
    <property type="evidence" value="ECO:0007669"/>
    <property type="project" value="TreeGrafter"/>
</dbReference>
<keyword evidence="8" id="KW-0677">Repeat</keyword>
<feature type="domain" description="RING-type" evidence="17">
    <location>
        <begin position="4372"/>
        <end position="4423"/>
    </location>
</feature>
<evidence type="ECO:0000256" key="10">
    <source>
        <dbReference type="ARBA" id="ARBA00022786"/>
    </source>
</evidence>
<dbReference type="CDD" id="cd16463">
    <property type="entry name" value="RING-H2_PHR"/>
    <property type="match status" value="1"/>
</dbReference>
<feature type="region of interest" description="Disordered" evidence="16">
    <location>
        <begin position="3065"/>
        <end position="3085"/>
    </location>
</feature>
<evidence type="ECO:0000256" key="5">
    <source>
        <dbReference type="ARBA" id="ARBA00012249"/>
    </source>
</evidence>
<keyword evidence="20" id="KW-1185">Reference proteome</keyword>
<organism evidence="19 20">
    <name type="scientific">Phyllotreta striolata</name>
    <name type="common">Striped flea beetle</name>
    <name type="synonym">Crioceris striolata</name>
    <dbReference type="NCBI Taxonomy" id="444603"/>
    <lineage>
        <taxon>Eukaryota</taxon>
        <taxon>Metazoa</taxon>
        <taxon>Ecdysozoa</taxon>
        <taxon>Arthropoda</taxon>
        <taxon>Hexapoda</taxon>
        <taxon>Insecta</taxon>
        <taxon>Pterygota</taxon>
        <taxon>Neoptera</taxon>
        <taxon>Endopterygota</taxon>
        <taxon>Coleoptera</taxon>
        <taxon>Polyphaga</taxon>
        <taxon>Cucujiformia</taxon>
        <taxon>Chrysomeloidea</taxon>
        <taxon>Chrysomelidae</taxon>
        <taxon>Galerucinae</taxon>
        <taxon>Alticini</taxon>
        <taxon>Phyllotreta</taxon>
    </lineage>
</organism>
<feature type="region of interest" description="Disordered" evidence="16">
    <location>
        <begin position="968"/>
        <end position="996"/>
    </location>
</feature>
<evidence type="ECO:0000256" key="11">
    <source>
        <dbReference type="ARBA" id="ARBA00022833"/>
    </source>
</evidence>
<feature type="compositionally biased region" description="Polar residues" evidence="16">
    <location>
        <begin position="2820"/>
        <end position="2838"/>
    </location>
</feature>
<feature type="compositionally biased region" description="Polar residues" evidence="16">
    <location>
        <begin position="2430"/>
        <end position="2441"/>
    </location>
</feature>
<dbReference type="CDD" id="cd19799">
    <property type="entry name" value="Bbox2_MYCBP2"/>
    <property type="match status" value="1"/>
</dbReference>
<dbReference type="InterPro" id="IPR017868">
    <property type="entry name" value="Filamin/ABP280_repeat-like"/>
</dbReference>
<dbReference type="InterPro" id="IPR038648">
    <property type="entry name" value="PHR_sf"/>
</dbReference>
<evidence type="ECO:0000256" key="13">
    <source>
        <dbReference type="PROSITE-ProRule" id="PRU00087"/>
    </source>
</evidence>
<dbReference type="InterPro" id="IPR000408">
    <property type="entry name" value="Reg_chr_condens"/>
</dbReference>
<sequence>MLPDPEDFNVIFHEAYKVLPEQAKKRLEWKRLKKKSAKKRYKQKNKLESSYSESDLQLAPEIELPGNASAFAVFASIRLAVLDRWMKQASQEYLSSSCSLPNQDQSEIESDTEDNSQSTFYTAIKVSKIVGLGLRSVFELIKESRITHPLLCTKALIALLDVLQGQAPEALKCEPPDVIDALFELLLDLATLHGPESSVPNDGSHFTAVACACLLSLVVVRGDTGKYLSASAALLMCPRALSLQNIQMPAVLSSLQKSVHGVLLGKTVRPDWISHGVPNNAKIFTFHLKFPTELLNVQLKVKSLAYDGQYLYLFTSKGLLKIGSGYGGTIKGQVVLWKSDFYPNENGSLVFCNGNLYLKLCGRRGGEFLIVERTNLLICGSVPLHNRDSSATVVFSDGDYLGIISAAKDDGFVVRMLNQNISPAALVSELPLKLARKCVDVFGVSAFDEENGTYTVNTGNEEEISTVCTGKEFGLIRTMSGKVLYCGKSSALGIKQPGVRTGKWTELIITKAPKVTQIAIGHDGLHAVLLTDDGSVFFTGTARRGEDGDQNKIRRQPKPVKPKKMIKVDGQHIVYVACNNGTTALINKEGELLMFGKDTTHTDPVTGVISHLKGEFITQVSLGKAHAVALTNKGQIYTFGINNKFQCGREFNMSKEENSLNVVAMDTCGVQEEQDLIDEIQSENQKVSDNTPGVSDLNMAEQHNICPPGMHSWHDDMCMICTVCRECTGYSISCLSSISADRNPGQECGCGEGDSGCSICGCCRICAREVVDNSELADLAGMMRLDLIFREKAVIPPRQRTKLQEQGRLDDRKNKSKKSIQGCSKQLLKSKSSRSTINSTVHRLNNSIRQNNVLAAVKEQQGSDVERDATRISCLPPAKLALAIDSPIIQVSCGLHHTILLLQNGQVYTFGSNLNGQLGCGDILTKSSVQLVRLPCSAIQIAAGSNHSVVLTSKGEVYTFGSAQKGQLGRTPSHVSSQDVTQPGNSSSSRFSNPRTPWYSFPGPVPNIGPKHGRRATWVGASGDQTFLKLDESLINSVSISKSTVTANKNLIVLLPNEEETAKNFKCLVINKRDGNCNSFKSLDQVDFSNRVVCMDPIYNVLWSYSFLNNEFTAYNIIASELQTIKNVNKSDRFTSELKAAKDAKNNDRNVQLCSILSPELALPIITNCNVTRFQAAINLLCCLDTLTLAHELQISAVNETVDDRQLLTGKQYSKEDFQSVNRFESHGGGWGYSGHSIEAIRFMADTDILLGGFGLFGGRGEYTAKIKLLDIGPEGGEQETDGELLTETEEIPYECGPRQKFPILFDEPIPLQAHRWYVGWCRISGPSSDCGSSGQTMVTTEDQILFYFKSSKKSNNGTDVNAGQIPQLLYKVITPENQISPRQSDIMEPIHILSKDFSRTVTRECFQSLLSLLQWSWNTFKWGIAEGQSHKVSYTTLELDRLVYISRASLRLICTYTNEIYPRHINRKLSLENVQLAECVGDVRALLKQILSDNIPVVMQNKKASRNNNMNIHLMNNVLDECHNTFVACFHAFYPTAYLKWTCLCDLLSESTKDNGQFIYNNSQRLLSAVLCALCAPSVRLRSTFPLIGQSICSESALNRGLSPSDNTGLPIMSISDSHHYPVLVEQMSFKSQVESISNGISWQWSEVLECLINLASNPVARTLQKNTVSYMSELSKFCCHLLARVLAELVHQCSSSEEDLQGNYGRTLHMTPSRFTRTNQSRTWNTGNGSPDAICFQVDRPGISIIGVGVYGGIGHYEYELELLEDTTSLNASDSHAHSHRWNSLEITRGSFGPEDFPPDVIEIKFDRAISLKENIKYAVRLRNHGGRTNNGDGGLNSIKGSDNTVFTFSTCSLSFNGTTLTRGQIPVILYYSNPLESGRAATTKLEQQARIAALSMTSAIIQKSSNLLVSAREKADEVPAAEILSKSCIVTTLLPLVLAHISPLVTSDSKSAVHILTLIQELLPHVAALNLIGATGNLLKPISLSNSSNHESIEHRAETTSHHYTVVESEHPYKASTVSNCRVLFPESVKWMSLEFDPACSTVQPEDSLQLFVPAIDYQQECNGAVFLDDGESPPMPYWPVLHKFSGSLQWPTNSVILPGNEVLFSLETASDYLKDERLSAYGYKCLVIGYERPQEFNQPLNELKHLEAELAFLGGMCAASLMKKDILFPVNEDEADVDIEVAETVAAEIFSRHGSLLSKGLALSSPPTVQQALDGLLPYSVHSNEKLFLRDFVNCVAGSSGGRLAQWLQPGSRVDPTKCQVVYSRDDLRCGWPAVIMVITRDQYGDMVFVPNMKVEVKAVPTDKKEIGDGDVGRKIRRISQPDMLTYGGLPPPPLHLPYEPTIRDKMCFHSITVMKAFQNYSFEELRYTSPPIKRSGENMLVRSNSDGSYNATWTPASVGCYSILVNIDGYDMEEIFRVEVKESPQGMTPPNQNLSKKSQHQPSKLRRFVAKNSAGLRIRAHPSLQSEQIGVVHVNGTIAFIDEIHNDDGVWLRLSIETIKQYCSTSITEAWCLQYNQHLGKTLLLPVEEPKTMLDQPVVRNSPEHYDRHKSPNLNTSYQVIKCGASGHNVRSRPSFKAPPVGMLALGNRIGVSEYTVNSDGCWVKLDKTTKEKYCFAAENEAWSLAVGHNNALYLGNVNDIEGGSKFAPDDPARKQKRGFNFTLKQTEANFLFSGQSSIEAEELLPTNPFVFGEGAQLDYSKTPKKEKKEGKLSGLPKWFKGDEGKSDSSERNNSQSAKMHSESSVNGNGITPPDTPKRSQSPRVLMSSSKISNRSSSPVPIASHPNAAAESSGSPQPLGSSKSVVMSPLVSGTGFESSARRGSNQSDTSAMVSSIPRDASQSPSQATTHLRETSPTPSSSSFHTRSGSSPLHAMHSKGESDVEHSPKKLMQTGTQTSPENGASSVVKTNFSIGAVGREEKVSPKLSRKDRNMSKIRPKRAISPANLQQLPSNSKANYAYDNVKQAMSPSVAESLRAVFAAFLWHEGIVHDAMACASFLKFHPTLPKQGALVVTRHQDLPVDKRQKELSREEKARQRHSVEVSNAGHYLHIQPSTLESLTRSAANASANRNRKKPNEGVIKEEGQTYDAYGYQTISVLPPALKALVYLWEELTSNCLKATNQQLASHSPINHKGKKDDKTEREKNNHLEREIKKYRKKKIPPRNYLEDLGGLSGYLQSSGVETLCELCGDSFPHPVTYHMHQNHPGCGQHAGGKGYNSGGSYCLGWAGNCGDGGIPGSSWYLLCETCREKYMKSIRTGKQSNAHHKPTVSKKNVPAKSFSSLVVTANLEPHIIMKNNAMFLLDLASSSEATMGHQRRSSSSTMPSVSENISPLDYCGPFRPPPSFQCLNSFGANPVSDEPGIYGEMMHKHECPDNFPAGPSATGRERPLSEISISEDMDGVKGMRFHRSVSMGTNGIPWSKSGYDGRIIMMRKRNNSSCEIVNEGGSSLLCNPSNALQKLIPKKDNPSSAIVRTDTDHDANAESLALLERPVLQFLMHHHDLESLHLAMKQALRKAMCRVYAMQALNWLLRSVTQPVCIHDLLWWFVTSLTPVEMDVEPEDDNHLPRREDELELNVCEHPLSDITIAGEAVHPLPKIFHALLQTIADLMVLLPMSSPLQQIAVRCWGIRFATSDHTFLHRSQVFSNISKILSRSEEMEDFNVSMHESHQSVTHQITSLVECLKDLTNSLEIKASSRQAMIGSLTDNSTETFWESGDEDRNKTKSLTIMCPQGHRPVLISVHIDNCRDLGNKISSIIFYSGQHIDELIKLRTVEVETRLLGGWVSCPLTDQSHNVLKLELKGPDNSVRVRQIRVLGNVEGESMKTGKQYAASTLQQKYCEAETLRVFRLITSQVFGKLLQGEEANGDLPNGSNSISENVDPNEESNDLREHVVGILFSRSKLTHLQKQVIVHIVQAIRKETERVHDEWESNLSTSSGYSNQSQDGTKSSDTYCFEMLSMVLALSGSSVGRKYLSHQTDLLGDILTLLHTGSARVQRQVTSLLRRILPEITPEAFARVVGVRKLPARDFSIVSAVNKESMSSNFDVNQLGILDVFLSVIAKALTLQVKVRGKTGAGVTPKEITTVTLATSIQPRDALGVRWWLRGAVSKKLSEVIIHLIKDMAAGKLSECWANITKGAIAENILHLTYLSEDQRVASVCLRTPTLWLALASLCVLDEDHVERLTSGQWSQPEGQPVQPRPTCCNHDDGETIAVIQCTHCGNLCADCDRYLHLHRKTRHHQRQVCKEEEEAIKVELHEGCGRTKLFWLLALADPRTLKALIEFRDGGARSKTVGMSGVCRFCGTCGNSGLLAIGNVCADHECQEYGRTACCKILSCGHMCGGVLGESKCLPCLHGCSGDGSLRQDADDMCMICFTEALSCAPAIQLGCGHVFHLHCCKTVLMKRWIGPRITFSFILCPICKEEIKHETLTDILTPILDLFKDVRRKALMRLEYEGLHTIEAVTTQGSRFYNEPASYAMDRYAYYVCFKCKKAYYGGEARCDAEMAESYDPKELVCGACSDVARAQMCPKHGTDFLEYKCRYCCSVAVFFCFGTTHFCNPCHDDFQRVTNLAKNELPACPAGPRSKQLEGDECPLHVKHPPTGEEFALGCGVCRNAHTF</sequence>
<dbReference type="InterPro" id="IPR001841">
    <property type="entry name" value="Znf_RING"/>
</dbReference>
<feature type="region of interest" description="Disordered" evidence="16">
    <location>
        <begin position="3866"/>
        <end position="3889"/>
    </location>
</feature>
<evidence type="ECO:0000259" key="17">
    <source>
        <dbReference type="PROSITE" id="PS50089"/>
    </source>
</evidence>
<dbReference type="InterPro" id="IPR009091">
    <property type="entry name" value="RCC1/BLIP-II"/>
</dbReference>
<dbReference type="InterPro" id="IPR013783">
    <property type="entry name" value="Ig-like_fold"/>
</dbReference>
<evidence type="ECO:0000256" key="12">
    <source>
        <dbReference type="ARBA" id="ARBA00023273"/>
    </source>
</evidence>
<evidence type="ECO:0000256" key="9">
    <source>
        <dbReference type="ARBA" id="ARBA00022771"/>
    </source>
</evidence>
<dbReference type="Gene3D" id="2.60.120.820">
    <property type="entry name" value="PHR domain"/>
    <property type="match status" value="2"/>
</dbReference>
<feature type="region of interest" description="Disordered" evidence="16">
    <location>
        <begin position="799"/>
        <end position="820"/>
    </location>
</feature>
<feature type="compositionally biased region" description="Basic and acidic residues" evidence="16">
    <location>
        <begin position="3140"/>
        <end position="3152"/>
    </location>
</feature>
<feature type="compositionally biased region" description="Low complexity" evidence="16">
    <location>
        <begin position="2859"/>
        <end position="2876"/>
    </location>
</feature>
<dbReference type="PRINTS" id="PR00633">
    <property type="entry name" value="RCCNDNSATION"/>
</dbReference>
<dbReference type="FunFam" id="3.30.40.10:FF:000078">
    <property type="entry name" value="E3 ubiquitin-protein ligase MYCBP2 isoform X1"/>
    <property type="match status" value="1"/>
</dbReference>
<evidence type="ECO:0000256" key="1">
    <source>
        <dbReference type="ARBA" id="ARBA00000333"/>
    </source>
</evidence>
<reference evidence="19" key="1">
    <citation type="submission" date="2022-01" db="EMBL/GenBank/DDBJ databases">
        <authorList>
            <person name="King R."/>
        </authorList>
    </citation>
    <scope>NUCLEOTIDE SEQUENCE</scope>
</reference>
<dbReference type="PROSITE" id="PS00626">
    <property type="entry name" value="RCC1_2"/>
    <property type="match status" value="2"/>
</dbReference>
<dbReference type="GO" id="GO:0008582">
    <property type="term" value="P:regulation of synaptic assembly at neuromuscular junction"/>
    <property type="evidence" value="ECO:0007669"/>
    <property type="project" value="TreeGrafter"/>
</dbReference>
<dbReference type="GO" id="GO:0061630">
    <property type="term" value="F:ubiquitin protein ligase activity"/>
    <property type="evidence" value="ECO:0007669"/>
    <property type="project" value="UniProtKB-EC"/>
</dbReference>
<dbReference type="Gene3D" id="2.130.10.30">
    <property type="entry name" value="Regulator of chromosome condensation 1/beta-lactamase-inhibitor protein II"/>
    <property type="match status" value="2"/>
</dbReference>
<keyword evidence="11" id="KW-0862">Zinc</keyword>
<dbReference type="EMBL" id="OU900104">
    <property type="protein sequence ID" value="CAG9855692.1"/>
    <property type="molecule type" value="Genomic_DNA"/>
</dbReference>
<dbReference type="Proteomes" id="UP001153712">
    <property type="component" value="Chromosome 11"/>
</dbReference>
<evidence type="ECO:0000256" key="6">
    <source>
        <dbReference type="ARBA" id="ARBA00022679"/>
    </source>
</evidence>
<dbReference type="PANTHER" id="PTHR45943">
    <property type="entry name" value="E3 UBIQUITIN-PROTEIN LIGASE MYCBP2"/>
    <property type="match status" value="1"/>
</dbReference>
<feature type="repeat" description="RCC1" evidence="15">
    <location>
        <begin position="905"/>
        <end position="954"/>
    </location>
</feature>
<dbReference type="GO" id="GO:0005634">
    <property type="term" value="C:nucleus"/>
    <property type="evidence" value="ECO:0007669"/>
    <property type="project" value="TreeGrafter"/>
</dbReference>
<dbReference type="OrthoDB" id="6050183at2759"/>
<dbReference type="SUPFAM" id="SSF50985">
    <property type="entry name" value="RCC1/BLIP-II"/>
    <property type="match status" value="1"/>
</dbReference>
<dbReference type="InterPro" id="IPR004939">
    <property type="entry name" value="APC_su10/DOC_dom"/>
</dbReference>
<keyword evidence="7" id="KW-0479">Metal-binding</keyword>
<evidence type="ECO:0000256" key="3">
    <source>
        <dbReference type="ARBA" id="ARBA00004906"/>
    </source>
</evidence>
<dbReference type="PROSITE" id="PS50012">
    <property type="entry name" value="RCC1_3"/>
    <property type="match status" value="1"/>
</dbReference>
<proteinExistence type="inferred from homology"/>
<feature type="compositionally biased region" description="Polar residues" evidence="16">
    <location>
        <begin position="3874"/>
        <end position="3883"/>
    </location>
</feature>
<evidence type="ECO:0000256" key="14">
    <source>
        <dbReference type="PROSITE-ProRule" id="PRU00175"/>
    </source>
</evidence>
<evidence type="ECO:0000313" key="20">
    <source>
        <dbReference type="Proteomes" id="UP001153712"/>
    </source>
</evidence>
<feature type="compositionally biased region" description="Basic and acidic residues" evidence="16">
    <location>
        <begin position="2725"/>
        <end position="2736"/>
    </location>
</feature>
<feature type="compositionally biased region" description="Polar residues" evidence="16">
    <location>
        <begin position="2845"/>
        <end position="2854"/>
    </location>
</feature>
<dbReference type="FunFam" id="2.60.120.260:FF:000011">
    <property type="entry name" value="E3 ubiquitin-protein ligase MYCBP2 isoform X1"/>
    <property type="match status" value="1"/>
</dbReference>